<dbReference type="Proteomes" id="UP001293593">
    <property type="component" value="Unassembled WGS sequence"/>
</dbReference>
<comment type="caution">
    <text evidence="1">The sequence shown here is derived from an EMBL/GenBank/DDBJ whole genome shotgun (WGS) entry which is preliminary data.</text>
</comment>
<organism evidence="1 2">
    <name type="scientific">Acacia crassicarpa</name>
    <name type="common">northern wattle</name>
    <dbReference type="NCBI Taxonomy" id="499986"/>
    <lineage>
        <taxon>Eukaryota</taxon>
        <taxon>Viridiplantae</taxon>
        <taxon>Streptophyta</taxon>
        <taxon>Embryophyta</taxon>
        <taxon>Tracheophyta</taxon>
        <taxon>Spermatophyta</taxon>
        <taxon>Magnoliopsida</taxon>
        <taxon>eudicotyledons</taxon>
        <taxon>Gunneridae</taxon>
        <taxon>Pentapetalae</taxon>
        <taxon>rosids</taxon>
        <taxon>fabids</taxon>
        <taxon>Fabales</taxon>
        <taxon>Fabaceae</taxon>
        <taxon>Caesalpinioideae</taxon>
        <taxon>mimosoid clade</taxon>
        <taxon>Acacieae</taxon>
        <taxon>Acacia</taxon>
    </lineage>
</organism>
<protein>
    <submittedName>
        <fullName evidence="1">Uncharacterized protein</fullName>
    </submittedName>
</protein>
<keyword evidence="2" id="KW-1185">Reference proteome</keyword>
<accession>A0AAE1JL38</accession>
<reference evidence="1" key="1">
    <citation type="submission" date="2023-10" db="EMBL/GenBank/DDBJ databases">
        <title>Chromosome-level genome of the transformable northern wattle, Acacia crassicarpa.</title>
        <authorList>
            <person name="Massaro I."/>
            <person name="Sinha N.R."/>
            <person name="Poethig S."/>
            <person name="Leichty A.R."/>
        </authorList>
    </citation>
    <scope>NUCLEOTIDE SEQUENCE</scope>
    <source>
        <strain evidence="1">Acra3RX</strain>
        <tissue evidence="1">Leaf</tissue>
    </source>
</reference>
<proteinExistence type="predicted"/>
<sequence>MPSIIKYLSHPLFAKSCEMVREIPRTSQSSCKKTPTLTEFQVEVPKEWSETFMSSIIIPVGEFNQVIDTLLKSISQGCRERGFGLNSLPRDNYPHWQNFKGEGSSIFFEVPKIMGKSLRGLIVCIIYLSSQDTMTSVYPVSVLVSNHTKATIRFYLKDATTALNDEDNWQDMISSLDPGNRVELKVTFACELRVKNILIYLVYDEDVSNRIMY</sequence>
<name>A0AAE1JL38_9FABA</name>
<evidence type="ECO:0000313" key="1">
    <source>
        <dbReference type="EMBL" id="KAK4270044.1"/>
    </source>
</evidence>
<gene>
    <name evidence="1" type="ORF">QN277_023130</name>
</gene>
<dbReference type="EMBL" id="JAWXYG010000006">
    <property type="protein sequence ID" value="KAK4270044.1"/>
    <property type="molecule type" value="Genomic_DNA"/>
</dbReference>
<evidence type="ECO:0000313" key="2">
    <source>
        <dbReference type="Proteomes" id="UP001293593"/>
    </source>
</evidence>
<dbReference type="AlphaFoldDB" id="A0AAE1JL38"/>